<evidence type="ECO:0000259" key="2">
    <source>
        <dbReference type="PROSITE" id="PS50110"/>
    </source>
</evidence>
<dbReference type="InterPro" id="IPR011006">
    <property type="entry name" value="CheY-like_superfamily"/>
</dbReference>
<evidence type="ECO:0000259" key="3">
    <source>
        <dbReference type="PROSITE" id="PS50930"/>
    </source>
</evidence>
<dbReference type="OrthoDB" id="646623at2"/>
<keyword evidence="1" id="KW-0597">Phosphoprotein</keyword>
<comment type="caution">
    <text evidence="4">The sequence shown here is derived from an EMBL/GenBank/DDBJ whole genome shotgun (WGS) entry which is preliminary data.</text>
</comment>
<protein>
    <submittedName>
        <fullName evidence="4">Sensory transduction protein lytR</fullName>
    </submittedName>
</protein>
<dbReference type="GO" id="GO:0000156">
    <property type="term" value="F:phosphorelay response regulator activity"/>
    <property type="evidence" value="ECO:0007669"/>
    <property type="project" value="InterPro"/>
</dbReference>
<organism evidence="4 5">
    <name type="scientific">Cesiribacter andamanensis AMV16</name>
    <dbReference type="NCBI Taxonomy" id="1279009"/>
    <lineage>
        <taxon>Bacteria</taxon>
        <taxon>Pseudomonadati</taxon>
        <taxon>Bacteroidota</taxon>
        <taxon>Cytophagia</taxon>
        <taxon>Cytophagales</taxon>
        <taxon>Cesiribacteraceae</taxon>
        <taxon>Cesiribacter</taxon>
    </lineage>
</organism>
<evidence type="ECO:0000313" key="4">
    <source>
        <dbReference type="EMBL" id="EMR03616.1"/>
    </source>
</evidence>
<dbReference type="PANTHER" id="PTHR37299:SF1">
    <property type="entry name" value="STAGE 0 SPORULATION PROTEIN A HOMOLOG"/>
    <property type="match status" value="1"/>
</dbReference>
<reference evidence="4 5" key="1">
    <citation type="journal article" date="2013" name="Genome Announc.">
        <title>Draft Genome Sequence of Cesiribacter andamanensis Strain AMV16T, Isolated from a Soil Sample from a Mud Volcano in the Andaman Islands, India.</title>
        <authorList>
            <person name="Shivaji S."/>
            <person name="Ara S."/>
            <person name="Begum Z."/>
            <person name="Srinivas T.N."/>
            <person name="Singh A."/>
            <person name="Kumar Pinnaka A."/>
        </authorList>
    </citation>
    <scope>NUCLEOTIDE SEQUENCE [LARGE SCALE GENOMIC DNA]</scope>
    <source>
        <strain evidence="4 5">AMV16</strain>
    </source>
</reference>
<dbReference type="Pfam" id="PF04397">
    <property type="entry name" value="LytTR"/>
    <property type="match status" value="1"/>
</dbReference>
<dbReference type="AlphaFoldDB" id="M7N8S8"/>
<accession>M7N8S8</accession>
<dbReference type="Gene3D" id="2.40.50.1020">
    <property type="entry name" value="LytTr DNA-binding domain"/>
    <property type="match status" value="1"/>
</dbReference>
<dbReference type="STRING" id="1279009.ADICEAN_01213"/>
<dbReference type="GO" id="GO:0003677">
    <property type="term" value="F:DNA binding"/>
    <property type="evidence" value="ECO:0007669"/>
    <property type="project" value="InterPro"/>
</dbReference>
<evidence type="ECO:0000313" key="5">
    <source>
        <dbReference type="Proteomes" id="UP000011910"/>
    </source>
</evidence>
<dbReference type="eggNOG" id="COG3279">
    <property type="taxonomic scope" value="Bacteria"/>
</dbReference>
<dbReference type="SMART" id="SM00448">
    <property type="entry name" value="REC"/>
    <property type="match status" value="1"/>
</dbReference>
<sequence>MKVLLVEDEKLAADRLEKLIRRLEPQADIVGRATSVQSACDWLEQHGAPELAFLDIQLGDGLSFEIFERCPLQCPVIFTTAYDAYALKAFKLNSIDYLLKPIEEEELEGAFKKFHQWQGSRAANSTAALPLPDPMALERTRLQLSRQYKQRFLIRLGEQLHAIPVEEILYFWNEEKATFLTTTAGRRYLVDYSLNQLEELLDPALFFRINRQQMLRLESIKNIIAYSGSRLKVVLQYAETKEALVSRERVNEFKAWLDR</sequence>
<dbReference type="RefSeq" id="WP_009194613.1">
    <property type="nucleotide sequence ID" value="NZ_AODQ01000021.1"/>
</dbReference>
<dbReference type="InterPro" id="IPR001789">
    <property type="entry name" value="Sig_transdc_resp-reg_receiver"/>
</dbReference>
<name>M7N8S8_9BACT</name>
<dbReference type="SMART" id="SM00850">
    <property type="entry name" value="LytTR"/>
    <property type="match status" value="1"/>
</dbReference>
<proteinExistence type="predicted"/>
<gene>
    <name evidence="4" type="primary">lytR_1</name>
    <name evidence="4" type="ORF">ADICEAN_01213</name>
</gene>
<dbReference type="PANTHER" id="PTHR37299">
    <property type="entry name" value="TRANSCRIPTIONAL REGULATOR-RELATED"/>
    <property type="match status" value="1"/>
</dbReference>
<dbReference type="Pfam" id="PF00072">
    <property type="entry name" value="Response_reg"/>
    <property type="match status" value="1"/>
</dbReference>
<dbReference type="SUPFAM" id="SSF52172">
    <property type="entry name" value="CheY-like"/>
    <property type="match status" value="1"/>
</dbReference>
<dbReference type="FunFam" id="3.40.50.2300:FF:000361">
    <property type="entry name" value="Two-component system response regulator"/>
    <property type="match status" value="1"/>
</dbReference>
<dbReference type="Gene3D" id="3.40.50.2300">
    <property type="match status" value="1"/>
</dbReference>
<keyword evidence="5" id="KW-1185">Reference proteome</keyword>
<dbReference type="PROSITE" id="PS50930">
    <property type="entry name" value="HTH_LYTTR"/>
    <property type="match status" value="1"/>
</dbReference>
<dbReference type="InterPro" id="IPR046947">
    <property type="entry name" value="LytR-like"/>
</dbReference>
<dbReference type="EMBL" id="AODQ01000021">
    <property type="protein sequence ID" value="EMR03616.1"/>
    <property type="molecule type" value="Genomic_DNA"/>
</dbReference>
<dbReference type="InterPro" id="IPR007492">
    <property type="entry name" value="LytTR_DNA-bd_dom"/>
</dbReference>
<evidence type="ECO:0000256" key="1">
    <source>
        <dbReference type="PROSITE-ProRule" id="PRU00169"/>
    </source>
</evidence>
<dbReference type="PATRIC" id="fig|1279009.4.peg.1226"/>
<feature type="modified residue" description="4-aspartylphosphate" evidence="1">
    <location>
        <position position="55"/>
    </location>
</feature>
<dbReference type="PROSITE" id="PS50110">
    <property type="entry name" value="RESPONSE_REGULATORY"/>
    <property type="match status" value="1"/>
</dbReference>
<feature type="domain" description="HTH LytTR-type" evidence="3">
    <location>
        <begin position="152"/>
        <end position="259"/>
    </location>
</feature>
<dbReference type="Proteomes" id="UP000011910">
    <property type="component" value="Unassembled WGS sequence"/>
</dbReference>
<feature type="domain" description="Response regulatory" evidence="2">
    <location>
        <begin position="2"/>
        <end position="115"/>
    </location>
</feature>